<dbReference type="PANTHER" id="PTHR36834">
    <property type="entry name" value="MEMBRANE PROTEIN-RELATED"/>
    <property type="match status" value="1"/>
</dbReference>
<evidence type="ECO:0000313" key="4">
    <source>
        <dbReference type="Proteomes" id="UP001652442"/>
    </source>
</evidence>
<dbReference type="InterPro" id="IPR006976">
    <property type="entry name" value="VanZ-like"/>
</dbReference>
<name>A0ABT2TK31_9FIRM</name>
<evidence type="ECO:0000259" key="2">
    <source>
        <dbReference type="Pfam" id="PF04892"/>
    </source>
</evidence>
<evidence type="ECO:0000256" key="1">
    <source>
        <dbReference type="SAM" id="Phobius"/>
    </source>
</evidence>
<organism evidence="3 4">
    <name type="scientific">Brotonthovivens ammoniilytica</name>
    <dbReference type="NCBI Taxonomy" id="2981725"/>
    <lineage>
        <taxon>Bacteria</taxon>
        <taxon>Bacillati</taxon>
        <taxon>Bacillota</taxon>
        <taxon>Clostridia</taxon>
        <taxon>Lachnospirales</taxon>
        <taxon>Lachnospiraceae</taxon>
        <taxon>Brotonthovivens</taxon>
    </lineage>
</organism>
<feature type="transmembrane region" description="Helical" evidence="1">
    <location>
        <begin position="12"/>
        <end position="31"/>
    </location>
</feature>
<proteinExistence type="predicted"/>
<sequence length="154" mass="18492">MQEKHYKKLRILCNILFWVYILVLFYFLFFAEMAGRMDENRTYHYNLVLFKEITRFIKYRHLLGWVCVFQNLIGNILIFLPFGMLVPILSKRYKGFFMVTLLSFELSLAVELIQLITKVGSCDVDDMLLNTIGGMLGYACYVWLRRRRRKHRAK</sequence>
<evidence type="ECO:0000313" key="3">
    <source>
        <dbReference type="EMBL" id="MCU6762578.1"/>
    </source>
</evidence>
<comment type="caution">
    <text evidence="3">The sequence shown here is derived from an EMBL/GenBank/DDBJ whole genome shotgun (WGS) entry which is preliminary data.</text>
</comment>
<accession>A0ABT2TK31</accession>
<dbReference type="EMBL" id="JAOQJQ010000003">
    <property type="protein sequence ID" value="MCU6762578.1"/>
    <property type="molecule type" value="Genomic_DNA"/>
</dbReference>
<reference evidence="3 4" key="1">
    <citation type="journal article" date="2021" name="ISME Commun">
        <title>Automated analysis of genomic sequences facilitates high-throughput and comprehensive description of bacteria.</title>
        <authorList>
            <person name="Hitch T.C.A."/>
        </authorList>
    </citation>
    <scope>NUCLEOTIDE SEQUENCE [LARGE SCALE GENOMIC DNA]</scope>
    <source>
        <strain evidence="3 4">Sanger_109</strain>
    </source>
</reference>
<keyword evidence="1" id="KW-0472">Membrane</keyword>
<dbReference type="PANTHER" id="PTHR36834:SF1">
    <property type="entry name" value="INTEGRAL MEMBRANE PROTEIN"/>
    <property type="match status" value="1"/>
</dbReference>
<feature type="domain" description="VanZ-like" evidence="2">
    <location>
        <begin position="17"/>
        <end position="144"/>
    </location>
</feature>
<feature type="transmembrane region" description="Helical" evidence="1">
    <location>
        <begin position="62"/>
        <end position="89"/>
    </location>
</feature>
<keyword evidence="4" id="KW-1185">Reference proteome</keyword>
<keyword evidence="1" id="KW-0812">Transmembrane</keyword>
<protein>
    <submittedName>
        <fullName evidence="3">VanZ family protein</fullName>
    </submittedName>
</protein>
<feature type="transmembrane region" description="Helical" evidence="1">
    <location>
        <begin position="96"/>
        <end position="115"/>
    </location>
</feature>
<gene>
    <name evidence="3" type="ORF">OCV88_09550</name>
</gene>
<dbReference type="Proteomes" id="UP001652442">
    <property type="component" value="Unassembled WGS sequence"/>
</dbReference>
<feature type="transmembrane region" description="Helical" evidence="1">
    <location>
        <begin position="127"/>
        <end position="144"/>
    </location>
</feature>
<dbReference type="Pfam" id="PF04892">
    <property type="entry name" value="VanZ"/>
    <property type="match status" value="1"/>
</dbReference>
<dbReference type="RefSeq" id="WP_158425277.1">
    <property type="nucleotide sequence ID" value="NZ_JAOQJQ010000003.1"/>
</dbReference>
<dbReference type="InterPro" id="IPR053150">
    <property type="entry name" value="Teicoplanin_resist-assoc"/>
</dbReference>
<keyword evidence="1" id="KW-1133">Transmembrane helix</keyword>